<dbReference type="GO" id="GO:0015074">
    <property type="term" value="P:DNA integration"/>
    <property type="evidence" value="ECO:0007669"/>
    <property type="project" value="UniProtKB-KW"/>
</dbReference>
<reference evidence="7 8" key="1">
    <citation type="submission" date="2019-07" db="EMBL/GenBank/DDBJ databases">
        <title>Genome sequencing of lignin-degrading bacterial isolates.</title>
        <authorList>
            <person name="Gladden J."/>
        </authorList>
    </citation>
    <scope>NUCLEOTIDE SEQUENCE [LARGE SCALE GENOMIC DNA]</scope>
    <source>
        <strain evidence="7 8">J11</strain>
    </source>
</reference>
<dbReference type="Gene3D" id="1.10.443.10">
    <property type="entry name" value="Intergrase catalytic core"/>
    <property type="match status" value="1"/>
</dbReference>
<dbReference type="GO" id="GO:0006310">
    <property type="term" value="P:DNA recombination"/>
    <property type="evidence" value="ECO:0007669"/>
    <property type="project" value="UniProtKB-KW"/>
</dbReference>
<dbReference type="EMBL" id="VLJN01000001">
    <property type="protein sequence ID" value="TWG89216.1"/>
    <property type="molecule type" value="Genomic_DNA"/>
</dbReference>
<dbReference type="Pfam" id="PF24624">
    <property type="entry name" value="Int_N"/>
    <property type="match status" value="1"/>
</dbReference>
<dbReference type="InterPro" id="IPR013762">
    <property type="entry name" value="Integrase-like_cat_sf"/>
</dbReference>
<keyword evidence="8" id="KW-1185">Reference proteome</keyword>
<name>A0A562BV80_9BURK</name>
<protein>
    <submittedName>
        <fullName evidence="7">Site-specific recombinase XerD</fullName>
    </submittedName>
</protein>
<evidence type="ECO:0000313" key="7">
    <source>
        <dbReference type="EMBL" id="TWG89216.1"/>
    </source>
</evidence>
<dbReference type="InterPro" id="IPR044068">
    <property type="entry name" value="CB"/>
</dbReference>
<keyword evidence="1" id="KW-0229">DNA integration</keyword>
<dbReference type="Pfam" id="PF00589">
    <property type="entry name" value="Phage_integrase"/>
    <property type="match status" value="1"/>
</dbReference>
<dbReference type="GO" id="GO:0003677">
    <property type="term" value="F:DNA binding"/>
    <property type="evidence" value="ECO:0007669"/>
    <property type="project" value="UniProtKB-UniRule"/>
</dbReference>
<dbReference type="Proteomes" id="UP000318141">
    <property type="component" value="Unassembled WGS sequence"/>
</dbReference>
<evidence type="ECO:0000256" key="4">
    <source>
        <dbReference type="PROSITE-ProRule" id="PRU01248"/>
    </source>
</evidence>
<accession>A0A562BV80</accession>
<dbReference type="PANTHER" id="PTHR30349">
    <property type="entry name" value="PHAGE INTEGRASE-RELATED"/>
    <property type="match status" value="1"/>
</dbReference>
<sequence length="336" mass="37822">MAIKKTSAGWLADLQPGGRGGKRFRKTFKTKADALAWEAWLTTQVNTIPEWQPQRRDTRRLSELVKLWYVHHGANLRAGEDTNARLMAMCATLGDPVADRFNAEMFAEYRAQRQRQGISPGGINREHAYMRAVFNELRRLGLWKKENPLSGVRQIRQVERELSFLTLDQVGALLSKLDDGSDALLVSKVCLATGARWSEAEGLTSAQVRAGAIHFTATKSGRNRSVPISAGFYDALVKQASTRREPRLFSPCYHNFRKAVAAAELRLPEGQLTHVLRHTFASHFMMKRGEHHCPAAHPWPRIAHHDNALRAPRARALTGSQIAQSARHAWRSLTLR</sequence>
<dbReference type="SUPFAM" id="SSF56349">
    <property type="entry name" value="DNA breaking-rejoining enzymes"/>
    <property type="match status" value="1"/>
</dbReference>
<evidence type="ECO:0000313" key="8">
    <source>
        <dbReference type="Proteomes" id="UP000318141"/>
    </source>
</evidence>
<dbReference type="PANTHER" id="PTHR30349:SF93">
    <property type="entry name" value="FELS-2 PROPHAGE PROTEIN"/>
    <property type="match status" value="1"/>
</dbReference>
<organism evidence="7 8">
    <name type="scientific">Cupriavidus gilardii J11</name>
    <dbReference type="NCBI Taxonomy" id="936133"/>
    <lineage>
        <taxon>Bacteria</taxon>
        <taxon>Pseudomonadati</taxon>
        <taxon>Pseudomonadota</taxon>
        <taxon>Betaproteobacteria</taxon>
        <taxon>Burkholderiales</taxon>
        <taxon>Burkholderiaceae</taxon>
        <taxon>Cupriavidus</taxon>
    </lineage>
</organism>
<evidence type="ECO:0000256" key="2">
    <source>
        <dbReference type="ARBA" id="ARBA00023125"/>
    </source>
</evidence>
<comment type="caution">
    <text evidence="7">The sequence shown here is derived from an EMBL/GenBank/DDBJ whole genome shotgun (WGS) entry which is preliminary data.</text>
</comment>
<dbReference type="InterPro" id="IPR002104">
    <property type="entry name" value="Integrase_catalytic"/>
</dbReference>
<keyword evidence="2 4" id="KW-0238">DNA-binding</keyword>
<dbReference type="AlphaFoldDB" id="A0A562BV80"/>
<gene>
    <name evidence="7" type="ORF">L602_000100001060</name>
</gene>
<dbReference type="InterPro" id="IPR011010">
    <property type="entry name" value="DNA_brk_join_enz"/>
</dbReference>
<dbReference type="InterPro" id="IPR057084">
    <property type="entry name" value="Int_N"/>
</dbReference>
<evidence type="ECO:0000256" key="3">
    <source>
        <dbReference type="ARBA" id="ARBA00023172"/>
    </source>
</evidence>
<dbReference type="InterPro" id="IPR050090">
    <property type="entry name" value="Tyrosine_recombinase_XerCD"/>
</dbReference>
<keyword evidence="3" id="KW-0233">DNA recombination</keyword>
<proteinExistence type="predicted"/>
<evidence type="ECO:0000259" key="5">
    <source>
        <dbReference type="PROSITE" id="PS51898"/>
    </source>
</evidence>
<feature type="domain" description="Tyr recombinase" evidence="5">
    <location>
        <begin position="160"/>
        <end position="336"/>
    </location>
</feature>
<dbReference type="PROSITE" id="PS51900">
    <property type="entry name" value="CB"/>
    <property type="match status" value="1"/>
</dbReference>
<evidence type="ECO:0000259" key="6">
    <source>
        <dbReference type="PROSITE" id="PS51900"/>
    </source>
</evidence>
<dbReference type="PROSITE" id="PS51898">
    <property type="entry name" value="TYR_RECOMBINASE"/>
    <property type="match status" value="1"/>
</dbReference>
<feature type="domain" description="Core-binding (CB)" evidence="6">
    <location>
        <begin position="59"/>
        <end position="138"/>
    </location>
</feature>
<evidence type="ECO:0000256" key="1">
    <source>
        <dbReference type="ARBA" id="ARBA00022908"/>
    </source>
</evidence>